<dbReference type="Proteomes" id="UP000619260">
    <property type="component" value="Unassembled WGS sequence"/>
</dbReference>
<dbReference type="InterPro" id="IPR002880">
    <property type="entry name" value="Pyrv_Fd/Flavodoxin_OxRdtase_N"/>
</dbReference>
<sequence>MSKQVRQLDRVVIRFAGDSGDGMQLTGDRFTSETAQLGNDISTLPNFPAEIRAPAGTLPGVSSFQVHFADFDILTPGDAPNVLVAMNPAALKANLPDLPRGAEIIVNTDEFTKRNLAKVGYATNPLEDGSLNGYALHPVALTSMTIKALEALEVSKKDAERAKNMFALGLLSWMYSRPSESTLDFLNRKFASRPHLAQANIAAFKAGWNFGETTEDFAVRYEVKPAQMPPGTYRNITGNVALALGVVAAGVRAKLPVFLGAYPITPASDVLHELSKHKKFGVTTVQAEDEIAAVGVALGASYGGALGVTTTSGPGVALKGETISLAVALELPLLIIDVQRAGPSTGLPTKTEQADLNMALFGRHGEAPVAVIAPNSPSDCFYAAVEAARIALKYRTPVLLLSDGYIANGSEPWRLPEISELPDLQVEFATAPNGPDGQFLPYLRDPETLARPWAVPGTPGLEHRIGGLEKADKTGDISYDPANHDFMVRTRAARIEGIPVPDVEVDDPSDNARILVLGWGSTYGPIGAACRALRARGIDIAQAHLRHLSPMPANLGAVLKSYDKVVIPEMNLGQLAHVIRARFLIDAIGYNQVRGLPFTANELETMLEEVIKSA</sequence>
<keyword evidence="1" id="KW-0560">Oxidoreductase</keyword>
<dbReference type="InterPro" id="IPR019752">
    <property type="entry name" value="Pyrv/ketoisovalerate_OxRed_cat"/>
</dbReference>
<dbReference type="SUPFAM" id="SSF52518">
    <property type="entry name" value="Thiamin diphosphate-binding fold (THDP-binding)"/>
    <property type="match status" value="1"/>
</dbReference>
<dbReference type="Gene3D" id="3.40.50.920">
    <property type="match status" value="1"/>
</dbReference>
<dbReference type="FunFam" id="3.40.50.970:FF:000022">
    <property type="entry name" value="2-oxoglutarate ferredoxin oxidoreductase alpha subunit"/>
    <property type="match status" value="1"/>
</dbReference>
<dbReference type="Gene3D" id="3.40.50.970">
    <property type="match status" value="1"/>
</dbReference>
<dbReference type="GO" id="GO:0000287">
    <property type="term" value="F:magnesium ion binding"/>
    <property type="evidence" value="ECO:0007669"/>
    <property type="project" value="UniProtKB-ARBA"/>
</dbReference>
<gene>
    <name evidence="4" type="ORF">Val02_54380</name>
</gene>
<evidence type="ECO:0000313" key="5">
    <source>
        <dbReference type="Proteomes" id="UP000619260"/>
    </source>
</evidence>
<accession>A0A8J4DTU8</accession>
<dbReference type="InterPro" id="IPR050722">
    <property type="entry name" value="Pyruvate:ferred/Flavod_OxRd"/>
</dbReference>
<dbReference type="InterPro" id="IPR029061">
    <property type="entry name" value="THDP-binding"/>
</dbReference>
<dbReference type="SUPFAM" id="SSF52922">
    <property type="entry name" value="TK C-terminal domain-like"/>
    <property type="match status" value="1"/>
</dbReference>
<dbReference type="Gene3D" id="3.40.920.10">
    <property type="entry name" value="Pyruvate-ferredoxin oxidoreductase, PFOR, domain III"/>
    <property type="match status" value="1"/>
</dbReference>
<dbReference type="GO" id="GO:0016903">
    <property type="term" value="F:oxidoreductase activity, acting on the aldehyde or oxo group of donors"/>
    <property type="evidence" value="ECO:0007669"/>
    <property type="project" value="InterPro"/>
</dbReference>
<dbReference type="Pfam" id="PF01558">
    <property type="entry name" value="POR"/>
    <property type="match status" value="1"/>
</dbReference>
<dbReference type="PANTHER" id="PTHR32154">
    <property type="entry name" value="PYRUVATE-FLAVODOXIN OXIDOREDUCTASE-RELATED"/>
    <property type="match status" value="1"/>
</dbReference>
<evidence type="ECO:0000313" key="4">
    <source>
        <dbReference type="EMBL" id="GIJ48552.1"/>
    </source>
</evidence>
<dbReference type="SUPFAM" id="SSF53323">
    <property type="entry name" value="Pyruvate-ferredoxin oxidoreductase, PFOR, domain III"/>
    <property type="match status" value="1"/>
</dbReference>
<reference evidence="4" key="1">
    <citation type="submission" date="2021-01" db="EMBL/GenBank/DDBJ databases">
        <title>Whole genome shotgun sequence of Virgisporangium aliadipatigenens NBRC 105644.</title>
        <authorList>
            <person name="Komaki H."/>
            <person name="Tamura T."/>
        </authorList>
    </citation>
    <scope>NUCLEOTIDE SEQUENCE</scope>
    <source>
        <strain evidence="4">NBRC 105644</strain>
    </source>
</reference>
<keyword evidence="5" id="KW-1185">Reference proteome</keyword>
<evidence type="ECO:0000256" key="1">
    <source>
        <dbReference type="ARBA" id="ARBA00023002"/>
    </source>
</evidence>
<dbReference type="FunFam" id="3.40.920.10:FF:000002">
    <property type="entry name" value="2-oxoglutarate oxidoreductase, alpha subunit"/>
    <property type="match status" value="1"/>
</dbReference>
<dbReference type="EMBL" id="BOPF01000021">
    <property type="protein sequence ID" value="GIJ48552.1"/>
    <property type="molecule type" value="Genomic_DNA"/>
</dbReference>
<evidence type="ECO:0000259" key="2">
    <source>
        <dbReference type="Pfam" id="PF01558"/>
    </source>
</evidence>
<dbReference type="RefSeq" id="WP_203902033.1">
    <property type="nucleotide sequence ID" value="NZ_BOPF01000021.1"/>
</dbReference>
<protein>
    <submittedName>
        <fullName evidence="4">Oxidoreductase</fullName>
    </submittedName>
</protein>
<dbReference type="AlphaFoldDB" id="A0A8J4DTU8"/>
<name>A0A8J4DTU8_9ACTN</name>
<feature type="domain" description="Pyruvate/ketoisovalerate oxidoreductase catalytic" evidence="2">
    <location>
        <begin position="20"/>
        <end position="207"/>
    </location>
</feature>
<dbReference type="NCBIfam" id="TIGR03710">
    <property type="entry name" value="OAFO_sf"/>
    <property type="match status" value="1"/>
</dbReference>
<feature type="domain" description="Pyruvate flavodoxin/ferredoxin oxidoreductase pyrimidine binding" evidence="3">
    <location>
        <begin position="256"/>
        <end position="474"/>
    </location>
</feature>
<dbReference type="PANTHER" id="PTHR32154:SF20">
    <property type="entry name" value="2-OXOGLUTARATE OXIDOREDUCTASE SUBUNIT KORA"/>
    <property type="match status" value="1"/>
</dbReference>
<comment type="caution">
    <text evidence="4">The sequence shown here is derived from an EMBL/GenBank/DDBJ whole genome shotgun (WGS) entry which is preliminary data.</text>
</comment>
<dbReference type="InterPro" id="IPR022367">
    <property type="entry name" value="2-oxoacid/accept_OxRdtase_asu"/>
</dbReference>
<dbReference type="InterPro" id="IPR009014">
    <property type="entry name" value="Transketo_C/PFOR_II"/>
</dbReference>
<evidence type="ECO:0000259" key="3">
    <source>
        <dbReference type="Pfam" id="PF01855"/>
    </source>
</evidence>
<dbReference type="CDD" id="cd07034">
    <property type="entry name" value="TPP_PYR_PFOR_IOR-alpha_like"/>
    <property type="match status" value="1"/>
</dbReference>
<organism evidence="4 5">
    <name type="scientific">Virgisporangium aliadipatigenens</name>
    <dbReference type="NCBI Taxonomy" id="741659"/>
    <lineage>
        <taxon>Bacteria</taxon>
        <taxon>Bacillati</taxon>
        <taxon>Actinomycetota</taxon>
        <taxon>Actinomycetes</taxon>
        <taxon>Micromonosporales</taxon>
        <taxon>Micromonosporaceae</taxon>
        <taxon>Virgisporangium</taxon>
    </lineage>
</organism>
<dbReference type="GO" id="GO:0006979">
    <property type="term" value="P:response to oxidative stress"/>
    <property type="evidence" value="ECO:0007669"/>
    <property type="project" value="TreeGrafter"/>
</dbReference>
<proteinExistence type="predicted"/>
<dbReference type="InterPro" id="IPR002869">
    <property type="entry name" value="Pyrv_flavodox_OxRed_cen"/>
</dbReference>
<dbReference type="Pfam" id="PF01855">
    <property type="entry name" value="POR_N"/>
    <property type="match status" value="1"/>
</dbReference>